<comment type="caution">
    <text evidence="2">The sequence shown here is derived from an EMBL/GenBank/DDBJ whole genome shotgun (WGS) entry which is preliminary data.</text>
</comment>
<gene>
    <name evidence="2" type="ORF">GPZ80_30665</name>
</gene>
<evidence type="ECO:0000256" key="1">
    <source>
        <dbReference type="SAM" id="SignalP"/>
    </source>
</evidence>
<proteinExistence type="predicted"/>
<organism evidence="2 3">
    <name type="scientific">Actinokineospora xionganensis</name>
    <dbReference type="NCBI Taxonomy" id="2684470"/>
    <lineage>
        <taxon>Bacteria</taxon>
        <taxon>Bacillati</taxon>
        <taxon>Actinomycetota</taxon>
        <taxon>Actinomycetes</taxon>
        <taxon>Pseudonocardiales</taxon>
        <taxon>Pseudonocardiaceae</taxon>
        <taxon>Actinokineospora</taxon>
    </lineage>
</organism>
<accession>A0ABR7LFM1</accession>
<reference evidence="2 3" key="1">
    <citation type="submission" date="2020-06" db="EMBL/GenBank/DDBJ databases">
        <title>Actinokineospora xiongansis sp. nov., isolated from soil of Baiyangdian.</title>
        <authorList>
            <person name="Zhang X."/>
        </authorList>
    </citation>
    <scope>NUCLEOTIDE SEQUENCE [LARGE SCALE GENOMIC DNA]</scope>
    <source>
        <strain evidence="2 3">HBU206404</strain>
    </source>
</reference>
<protein>
    <submittedName>
        <fullName evidence="2">Uncharacterized protein</fullName>
    </submittedName>
</protein>
<feature type="chain" id="PRO_5046383269" evidence="1">
    <location>
        <begin position="21"/>
        <end position="105"/>
    </location>
</feature>
<evidence type="ECO:0000313" key="2">
    <source>
        <dbReference type="EMBL" id="MBC6451516.1"/>
    </source>
</evidence>
<dbReference type="EMBL" id="JABVED010000033">
    <property type="protein sequence ID" value="MBC6451516.1"/>
    <property type="molecule type" value="Genomic_DNA"/>
</dbReference>
<sequence length="105" mass="11022">MRLVQSALIALAVGASTALASPASAETPRGPGQVVAFTHEFTPLEVWKDPQGCQSLPAGTHLIFNQTDKVITIYADPLCFVPIDPFAKVKPGYGTHVSAVGSFKA</sequence>
<keyword evidence="3" id="KW-1185">Reference proteome</keyword>
<dbReference type="Proteomes" id="UP000734823">
    <property type="component" value="Unassembled WGS sequence"/>
</dbReference>
<dbReference type="RefSeq" id="WP_187224591.1">
    <property type="nucleotide sequence ID" value="NZ_JABVED010000033.1"/>
</dbReference>
<keyword evidence="1" id="KW-0732">Signal</keyword>
<name>A0ABR7LFM1_9PSEU</name>
<feature type="signal peptide" evidence="1">
    <location>
        <begin position="1"/>
        <end position="20"/>
    </location>
</feature>
<evidence type="ECO:0000313" key="3">
    <source>
        <dbReference type="Proteomes" id="UP000734823"/>
    </source>
</evidence>